<feature type="domain" description="ABC transporter" evidence="16">
    <location>
        <begin position="1238"/>
        <end position="1466"/>
    </location>
</feature>
<evidence type="ECO:0000256" key="15">
    <source>
        <dbReference type="SAM" id="Phobius"/>
    </source>
</evidence>
<feature type="domain" description="ABC transporter" evidence="16">
    <location>
        <begin position="616"/>
        <end position="845"/>
    </location>
</feature>
<evidence type="ECO:0000313" key="19">
    <source>
        <dbReference type="Proteomes" id="UP001175271"/>
    </source>
</evidence>
<evidence type="ECO:0000256" key="5">
    <source>
        <dbReference type="ARBA" id="ARBA00022475"/>
    </source>
</evidence>
<keyword evidence="13" id="KW-0325">Glycoprotein</keyword>
<keyword evidence="8" id="KW-0547">Nucleotide-binding</keyword>
<feature type="transmembrane region" description="Helical" evidence="15">
    <location>
        <begin position="79"/>
        <end position="97"/>
    </location>
</feature>
<comment type="similarity">
    <text evidence="2">Belongs to the ABC transporter superfamily. ABCC family. Conjugate transporter (TC 3.A.1.208) subfamily.</text>
</comment>
<feature type="transmembrane region" description="Helical" evidence="15">
    <location>
        <begin position="1150"/>
        <end position="1169"/>
    </location>
</feature>
<comment type="catalytic activity">
    <reaction evidence="14">
        <text>ATP + H2O + xenobioticSide 1 = ADP + phosphate + xenobioticSide 2.</text>
        <dbReference type="EC" id="7.6.2.2"/>
    </reaction>
</comment>
<dbReference type="Proteomes" id="UP001175271">
    <property type="component" value="Unassembled WGS sequence"/>
</dbReference>
<sequence>MSESDELFEFCGFVRNATSFRTKYFLDEQKLTLTPCAEAVLIVAHHLPLLFFAVVNLVTVTRFRRIPSLTINFLQWIKIFVALFTCILTFFAAFLSLSSTYYSLKSVIIIEYGLIVIIWSIYSSLLVTSLYYTSWPRNREVIISSSLASKAFILLTVGRWLSLGFGDPRTFLIFALACIHIVGTIVNIVEWRIAKNLPTLTELVGADTDESLTVDDESAGYFSQLFFCWVNPLVRKGYRGQLQNVDDLFPLPPSLQVAHVQEVFEQNSPSQFTDAENFSLAKSLWRAFGPGYLAQGLTKLVGDTLSFAGPILLHVLVTWLETRGLRNDGDEPTVNLSDGYLYAFLMFIASFLSAVSNYNYNFYVNKVALRIRAAIVTAIYDHLTRVPMHKLSGFSSGEIINFLSTDIDRIVNFCNSFHAFWSLPLQLTIALYMLHREVGVAFLSGFFAAVLMVPLNKYITMKIGDMSAKMMDCKDKRMQLISETMRGIRTVKLCNWEEHFEKKITDLRQKELKYLKARKYLDAVCVYLWASAPVLITIAIIATYTMVLQEQLTAARVFASLALVNILIMPLNAFPWVLNGLVESWVSLKRLNRFFDLEAMNLHEYYKLSQDAKTKLAVKNATFSWDQTKPVVSDISIAGKESSIIGVVGPVGCGKTTLLEGLLGETLSNRQKVELHQSSVSQGMAYVSQDCWLRRGTVMENVLCGTSYQHHFYKKCIEATALVADIRNMPGGDEYVIGDEGSTLSGGQRARLALARAVYQDNDVYLLDDPLASVDAHVGAYIWEHCIENLLKKRGKLVIIATHYLKYLENVDEIIVLDGNGRIEKQGPPTKILPQIVDATEAVPKYGLQTMKSSDSNESLELESVERIVPQSEQKEVGTVKIGVYGSYIRATGYALFAGIMISLALMQVSKNLSDYWLGRWTQNAAHKNNSIHLQDARYPWGERVKAPLTDDSWEDTVFYLTVYGCLAGANTIFTLIRAFLFAYGGVVSAKNLHKNVLGKVLRASIAWWDSTPAGRVTNRLCADVYTVDDSLPFQLNICLASFFNLLGALVLIFYPLPLLIPLFVVIFVVYYALQRYYRYTTCEVKRLTTVSLSPLYSHISDTVNGLSTIRAHRFVDRFTDMLKERLTDNLRAQYSALASGQWLSVRMQLMGVLMVTIVAFTAVIQSSFNFINSGMVALAITYALSMTGLLNSLLCSFIDSEKELVSVERIADYIENVEDEEDNPNGQNFNDNIHGEIDFACVSLRYGGGMPLALENVSLKIGAGKRVGIVGRTGAGKSSIFQALLRAHPIESGRIFIDGVDTSSVNLRSLRSQFAVVTQRPFVFSGTLRDNFTVGNTVSDADILDLVKRVGFSDFVAKVGGLDAEIKEAGSNFSSGEKQIISICRLILSKPKIVLIDEATAHMDDKSHSTMMKVIRECLPDTTVISIMHRLHGLENFDLIVQMENGKVMQHGPAEMFRRESDVSQ</sequence>
<comment type="caution">
    <text evidence="18">The sequence shown here is derived from an EMBL/GenBank/DDBJ whole genome shotgun (WGS) entry which is preliminary data.</text>
</comment>
<evidence type="ECO:0000256" key="3">
    <source>
        <dbReference type="ARBA" id="ARBA00012191"/>
    </source>
</evidence>
<dbReference type="InterPro" id="IPR003593">
    <property type="entry name" value="AAA+_ATPase"/>
</dbReference>
<evidence type="ECO:0000256" key="8">
    <source>
        <dbReference type="ARBA" id="ARBA00022741"/>
    </source>
</evidence>
<dbReference type="InterPro" id="IPR036640">
    <property type="entry name" value="ABC1_TM_sf"/>
</dbReference>
<dbReference type="InterPro" id="IPR003439">
    <property type="entry name" value="ABC_transporter-like_ATP-bd"/>
</dbReference>
<dbReference type="Pfam" id="PF00005">
    <property type="entry name" value="ABC_tran"/>
    <property type="match status" value="2"/>
</dbReference>
<evidence type="ECO:0000256" key="14">
    <source>
        <dbReference type="ARBA" id="ARBA00034018"/>
    </source>
</evidence>
<dbReference type="PANTHER" id="PTHR24223:SF330">
    <property type="entry name" value="ATP-BINDING CASSETTE SUB-FAMILY C MEMBER 10"/>
    <property type="match status" value="1"/>
</dbReference>
<gene>
    <name evidence="18" type="ORF">QR680_006320</name>
</gene>
<proteinExistence type="inferred from homology"/>
<dbReference type="SUPFAM" id="SSF90123">
    <property type="entry name" value="ABC transporter transmembrane region"/>
    <property type="match status" value="2"/>
</dbReference>
<reference evidence="18" key="1">
    <citation type="submission" date="2023-06" db="EMBL/GenBank/DDBJ databases">
        <title>Genomic analysis of the entomopathogenic nematode Steinernema hermaphroditum.</title>
        <authorList>
            <person name="Schwarz E.M."/>
            <person name="Heppert J.K."/>
            <person name="Baniya A."/>
            <person name="Schwartz H.T."/>
            <person name="Tan C.-H."/>
            <person name="Antoshechkin I."/>
            <person name="Sternberg P.W."/>
            <person name="Goodrich-Blair H."/>
            <person name="Dillman A.R."/>
        </authorList>
    </citation>
    <scope>NUCLEOTIDE SEQUENCE</scope>
    <source>
        <strain evidence="18">PS9179</strain>
        <tissue evidence="18">Whole animal</tissue>
    </source>
</reference>
<dbReference type="CDD" id="cd18605">
    <property type="entry name" value="ABC_6TM_MRP7_D2_like"/>
    <property type="match status" value="1"/>
</dbReference>
<dbReference type="PROSITE" id="PS50929">
    <property type="entry name" value="ABC_TM1F"/>
    <property type="match status" value="2"/>
</dbReference>
<keyword evidence="10" id="KW-1278">Translocase</keyword>
<dbReference type="SMART" id="SM00382">
    <property type="entry name" value="AAA"/>
    <property type="match status" value="2"/>
</dbReference>
<dbReference type="FunFam" id="1.20.1560.10:FF:000013">
    <property type="entry name" value="ABC transporter C family member 2"/>
    <property type="match status" value="1"/>
</dbReference>
<feature type="transmembrane region" description="Helical" evidence="15">
    <location>
        <begin position="1175"/>
        <end position="1195"/>
    </location>
</feature>
<dbReference type="PROSITE" id="PS50893">
    <property type="entry name" value="ABC_TRANSPORTER_2"/>
    <property type="match status" value="2"/>
</dbReference>
<name>A0AA39HX95_9BILA</name>
<dbReference type="EC" id="7.6.2.2" evidence="3"/>
<dbReference type="InterPro" id="IPR017871">
    <property type="entry name" value="ABC_transporter-like_CS"/>
</dbReference>
<keyword evidence="12 15" id="KW-0472">Membrane</keyword>
<dbReference type="FunFam" id="1.20.1560.10:FF:000037">
    <property type="entry name" value="ATP-binding cassette subfamily C member 10"/>
    <property type="match status" value="1"/>
</dbReference>
<protein>
    <recommendedName>
        <fullName evidence="3">ABC-type xenobiotic transporter</fullName>
        <ecNumber evidence="3">7.6.2.2</ecNumber>
    </recommendedName>
</protein>
<dbReference type="GO" id="GO:0005524">
    <property type="term" value="F:ATP binding"/>
    <property type="evidence" value="ECO:0007669"/>
    <property type="project" value="UniProtKB-KW"/>
</dbReference>
<accession>A0AA39HX95</accession>
<dbReference type="InterPro" id="IPR027417">
    <property type="entry name" value="P-loop_NTPase"/>
</dbReference>
<dbReference type="FunFam" id="3.40.50.300:FF:002145">
    <property type="entry name" value="ABC transporter (MsbA subfamily)"/>
    <property type="match status" value="1"/>
</dbReference>
<feature type="transmembrane region" description="Helical" evidence="15">
    <location>
        <begin position="1061"/>
        <end position="1078"/>
    </location>
</feature>
<feature type="transmembrane region" description="Helical" evidence="15">
    <location>
        <begin position="340"/>
        <end position="360"/>
    </location>
</feature>
<keyword evidence="19" id="KW-1185">Reference proteome</keyword>
<feature type="transmembrane region" description="Helical" evidence="15">
    <location>
        <begin position="1036"/>
        <end position="1055"/>
    </location>
</feature>
<dbReference type="EMBL" id="JAUCMV010000003">
    <property type="protein sequence ID" value="KAK0412633.1"/>
    <property type="molecule type" value="Genomic_DNA"/>
</dbReference>
<evidence type="ECO:0000256" key="4">
    <source>
        <dbReference type="ARBA" id="ARBA00022448"/>
    </source>
</evidence>
<feature type="transmembrane region" description="Helical" evidence="15">
    <location>
        <begin position="39"/>
        <end position="58"/>
    </location>
</feature>
<dbReference type="Gene3D" id="1.20.1560.10">
    <property type="entry name" value="ABC transporter type 1, transmembrane domain"/>
    <property type="match status" value="2"/>
</dbReference>
<keyword evidence="4" id="KW-0813">Transport</keyword>
<evidence type="ECO:0000256" key="9">
    <source>
        <dbReference type="ARBA" id="ARBA00022840"/>
    </source>
</evidence>
<organism evidence="18 19">
    <name type="scientific">Steinernema hermaphroditum</name>
    <dbReference type="NCBI Taxonomy" id="289476"/>
    <lineage>
        <taxon>Eukaryota</taxon>
        <taxon>Metazoa</taxon>
        <taxon>Ecdysozoa</taxon>
        <taxon>Nematoda</taxon>
        <taxon>Chromadorea</taxon>
        <taxon>Rhabditida</taxon>
        <taxon>Tylenchina</taxon>
        <taxon>Panagrolaimomorpha</taxon>
        <taxon>Strongyloidoidea</taxon>
        <taxon>Steinernematidae</taxon>
        <taxon>Steinernema</taxon>
    </lineage>
</organism>
<evidence type="ECO:0000313" key="18">
    <source>
        <dbReference type="EMBL" id="KAK0412633.1"/>
    </source>
</evidence>
<feature type="transmembrane region" description="Helical" evidence="15">
    <location>
        <begin position="958"/>
        <end position="981"/>
    </location>
</feature>
<feature type="transmembrane region" description="Helical" evidence="15">
    <location>
        <begin position="109"/>
        <end position="135"/>
    </location>
</feature>
<dbReference type="PANTHER" id="PTHR24223">
    <property type="entry name" value="ATP-BINDING CASSETTE SUB-FAMILY C"/>
    <property type="match status" value="1"/>
</dbReference>
<evidence type="ECO:0000256" key="10">
    <source>
        <dbReference type="ARBA" id="ARBA00022967"/>
    </source>
</evidence>
<feature type="domain" description="ABC transmembrane type-1" evidence="17">
    <location>
        <begin position="300"/>
        <end position="583"/>
    </location>
</feature>
<feature type="transmembrane region" description="Helical" evidence="15">
    <location>
        <begin position="520"/>
        <end position="545"/>
    </location>
</feature>
<keyword evidence="6 15" id="KW-0812">Transmembrane</keyword>
<evidence type="ECO:0000256" key="13">
    <source>
        <dbReference type="ARBA" id="ARBA00023180"/>
    </source>
</evidence>
<feature type="transmembrane region" description="Helical" evidence="15">
    <location>
        <begin position="557"/>
        <end position="582"/>
    </location>
</feature>
<keyword evidence="11 15" id="KW-1133">Transmembrane helix</keyword>
<keyword evidence="7" id="KW-0677">Repeat</keyword>
<evidence type="ECO:0000256" key="7">
    <source>
        <dbReference type="ARBA" id="ARBA00022737"/>
    </source>
</evidence>
<keyword evidence="9" id="KW-0067">ATP-binding</keyword>
<evidence type="ECO:0000256" key="12">
    <source>
        <dbReference type="ARBA" id="ARBA00023136"/>
    </source>
</evidence>
<dbReference type="SUPFAM" id="SSF52540">
    <property type="entry name" value="P-loop containing nucleoside triphosphate hydrolases"/>
    <property type="match status" value="2"/>
</dbReference>
<evidence type="ECO:0000256" key="2">
    <source>
        <dbReference type="ARBA" id="ARBA00009726"/>
    </source>
</evidence>
<feature type="transmembrane region" description="Helical" evidence="15">
    <location>
        <begin position="891"/>
        <end position="909"/>
    </location>
</feature>
<dbReference type="Pfam" id="PF00664">
    <property type="entry name" value="ABC_membrane"/>
    <property type="match status" value="2"/>
</dbReference>
<feature type="domain" description="ABC transmembrane type-1" evidence="17">
    <location>
        <begin position="898"/>
        <end position="1194"/>
    </location>
</feature>
<dbReference type="InterPro" id="IPR050173">
    <property type="entry name" value="ABC_transporter_C-like"/>
</dbReference>
<feature type="transmembrane region" description="Helical" evidence="15">
    <location>
        <begin position="440"/>
        <end position="459"/>
    </location>
</feature>
<dbReference type="Gene3D" id="3.40.50.300">
    <property type="entry name" value="P-loop containing nucleotide triphosphate hydrolases"/>
    <property type="match status" value="2"/>
</dbReference>
<feature type="transmembrane region" description="Helical" evidence="15">
    <location>
        <begin position="417"/>
        <end position="434"/>
    </location>
</feature>
<dbReference type="PROSITE" id="PS00211">
    <property type="entry name" value="ABC_TRANSPORTER_1"/>
    <property type="match status" value="1"/>
</dbReference>
<evidence type="ECO:0000256" key="6">
    <source>
        <dbReference type="ARBA" id="ARBA00022692"/>
    </source>
</evidence>
<dbReference type="InterPro" id="IPR011527">
    <property type="entry name" value="ABC1_TM_dom"/>
</dbReference>
<dbReference type="GO" id="GO:0008559">
    <property type="term" value="F:ABC-type xenobiotic transporter activity"/>
    <property type="evidence" value="ECO:0007669"/>
    <property type="project" value="UniProtKB-EC"/>
</dbReference>
<evidence type="ECO:0000256" key="1">
    <source>
        <dbReference type="ARBA" id="ARBA00004651"/>
    </source>
</evidence>
<feature type="transmembrane region" description="Helical" evidence="15">
    <location>
        <begin position="300"/>
        <end position="320"/>
    </location>
</feature>
<keyword evidence="5" id="KW-1003">Cell membrane</keyword>
<evidence type="ECO:0000256" key="11">
    <source>
        <dbReference type="ARBA" id="ARBA00022989"/>
    </source>
</evidence>
<feature type="transmembrane region" description="Helical" evidence="15">
    <location>
        <begin position="171"/>
        <end position="189"/>
    </location>
</feature>
<evidence type="ECO:0000259" key="17">
    <source>
        <dbReference type="PROSITE" id="PS50929"/>
    </source>
</evidence>
<dbReference type="GO" id="GO:0016887">
    <property type="term" value="F:ATP hydrolysis activity"/>
    <property type="evidence" value="ECO:0007669"/>
    <property type="project" value="InterPro"/>
</dbReference>
<dbReference type="GO" id="GO:0005886">
    <property type="term" value="C:plasma membrane"/>
    <property type="evidence" value="ECO:0007669"/>
    <property type="project" value="UniProtKB-SubCell"/>
</dbReference>
<comment type="subcellular location">
    <subcellularLocation>
        <location evidence="1">Cell membrane</location>
        <topology evidence="1">Multi-pass membrane protein</topology>
    </subcellularLocation>
</comment>
<evidence type="ECO:0000259" key="16">
    <source>
        <dbReference type="PROSITE" id="PS50893"/>
    </source>
</evidence>
<dbReference type="CDD" id="cd18598">
    <property type="entry name" value="ABC_6TM_MRP7_D1_like"/>
    <property type="match status" value="1"/>
</dbReference>
<feature type="transmembrane region" description="Helical" evidence="15">
    <location>
        <begin position="147"/>
        <end position="165"/>
    </location>
</feature>